<dbReference type="EMBL" id="CP129971">
    <property type="protein sequence ID" value="WMN11555.1"/>
    <property type="molecule type" value="Genomic_DNA"/>
</dbReference>
<gene>
    <name evidence="1" type="ORF">QYS49_38840</name>
</gene>
<name>A0AA51NAU1_9BACT</name>
<protein>
    <submittedName>
        <fullName evidence="1">Uncharacterized protein</fullName>
    </submittedName>
</protein>
<evidence type="ECO:0000313" key="2">
    <source>
        <dbReference type="Proteomes" id="UP001230496"/>
    </source>
</evidence>
<dbReference type="AlphaFoldDB" id="A0AA51NAU1"/>
<reference evidence="1 2" key="1">
    <citation type="submission" date="2023-08" db="EMBL/GenBank/DDBJ databases">
        <title>Comparative genomics and taxonomic characterization of three novel marine species of genus Marivirga.</title>
        <authorList>
            <person name="Muhammad N."/>
            <person name="Kim S.-G."/>
        </authorList>
    </citation>
    <scope>NUCLEOTIDE SEQUENCE [LARGE SCALE GENOMIC DNA]</scope>
    <source>
        <strain evidence="1 2">BDSF4-3</strain>
    </source>
</reference>
<keyword evidence="2" id="KW-1185">Reference proteome</keyword>
<evidence type="ECO:0000313" key="1">
    <source>
        <dbReference type="EMBL" id="WMN11555.1"/>
    </source>
</evidence>
<dbReference type="Proteomes" id="UP001230496">
    <property type="component" value="Chromosome"/>
</dbReference>
<organism evidence="1 2">
    <name type="scientific">Marivirga salinarum</name>
    <dbReference type="NCBI Taxonomy" id="3059078"/>
    <lineage>
        <taxon>Bacteria</taxon>
        <taxon>Pseudomonadati</taxon>
        <taxon>Bacteroidota</taxon>
        <taxon>Cytophagia</taxon>
        <taxon>Cytophagales</taxon>
        <taxon>Marivirgaceae</taxon>
        <taxon>Marivirga</taxon>
    </lineage>
</organism>
<accession>A0AA51NAU1</accession>
<dbReference type="RefSeq" id="WP_308348930.1">
    <property type="nucleotide sequence ID" value="NZ_CP129971.1"/>
</dbReference>
<dbReference type="KEGG" id="msaa:QYS49_38840"/>
<sequence>METQILQKEELVGMKFTSREVINDLSQKKILMSELLRAQTLGNIEKIKVRIVFHLENGSRGEVETTVWAVGENHLILKRGIHIPIRAIESISYI</sequence>
<proteinExistence type="predicted"/>